<dbReference type="EMBL" id="JALNUB010000013">
    <property type="protein sequence ID" value="MCK8143198.1"/>
    <property type="molecule type" value="Genomic_DNA"/>
</dbReference>
<comment type="caution">
    <text evidence="1">The sequence shown here is derived from an EMBL/GenBank/DDBJ whole genome shotgun (WGS) entry which is preliminary data.</text>
</comment>
<dbReference type="Proteomes" id="UP001139260">
    <property type="component" value="Unassembled WGS sequence"/>
</dbReference>
<evidence type="ECO:0000313" key="1">
    <source>
        <dbReference type="EMBL" id="MCK8143198.1"/>
    </source>
</evidence>
<accession>A0A9X2BMS5</accession>
<dbReference type="RefSeq" id="WP_248429231.1">
    <property type="nucleotide sequence ID" value="NZ_JALNUB010000013.1"/>
</dbReference>
<gene>
    <name evidence="1" type="ORF">MW871_15010</name>
</gene>
<dbReference type="AlphaFoldDB" id="A0A9X2BMS5"/>
<reference evidence="1" key="1">
    <citation type="submission" date="2022-04" db="EMBL/GenBank/DDBJ databases">
        <title>Flavobacterium pygoscelis sp. nov. isolated from Chinstrap chick (Pygoscelis antarcticus).</title>
        <authorList>
            <person name="Irgang R."/>
            <person name="Poblete-Morales M."/>
            <person name="Avendano-Herrera R."/>
        </authorList>
    </citation>
    <scope>NUCLEOTIDE SEQUENCE</scope>
    <source>
        <strain evidence="1">I-SCBP12n</strain>
    </source>
</reference>
<sequence length="51" mass="5919">MRVISYQIGVDVLGFPIYMQHQIYEGVGPLNKISSSPKHWVKIIQKIIKQH</sequence>
<proteinExistence type="predicted"/>
<organism evidence="1 2">
    <name type="scientific">Flavobacterium pygoscelis</name>
    <dbReference type="NCBI Taxonomy" id="2893176"/>
    <lineage>
        <taxon>Bacteria</taxon>
        <taxon>Pseudomonadati</taxon>
        <taxon>Bacteroidota</taxon>
        <taxon>Flavobacteriia</taxon>
        <taxon>Flavobacteriales</taxon>
        <taxon>Flavobacteriaceae</taxon>
        <taxon>Flavobacterium</taxon>
    </lineage>
</organism>
<evidence type="ECO:0000313" key="2">
    <source>
        <dbReference type="Proteomes" id="UP001139260"/>
    </source>
</evidence>
<name>A0A9X2BMS5_9FLAO</name>
<keyword evidence="2" id="KW-1185">Reference proteome</keyword>
<protein>
    <submittedName>
        <fullName evidence="1">Uncharacterized protein</fullName>
    </submittedName>
</protein>